<feature type="domain" description="VHS" evidence="4">
    <location>
        <begin position="27"/>
        <end position="146"/>
    </location>
</feature>
<evidence type="ECO:0000313" key="6">
    <source>
        <dbReference type="EMBL" id="KAK7463882.1"/>
    </source>
</evidence>
<feature type="compositionally biased region" description="Basic and acidic residues" evidence="3">
    <location>
        <begin position="173"/>
        <end position="194"/>
    </location>
</feature>
<name>A0ABR1JRR2_9AGAR</name>
<feature type="compositionally biased region" description="Basic residues" evidence="3">
    <location>
        <begin position="195"/>
        <end position="205"/>
    </location>
</feature>
<dbReference type="InterPro" id="IPR004152">
    <property type="entry name" value="GAT_dom"/>
</dbReference>
<dbReference type="InterPro" id="IPR044103">
    <property type="entry name" value="GAT_LSB5"/>
</dbReference>
<comment type="caution">
    <text evidence="7">The sequence shown here is derived from an EMBL/GenBank/DDBJ whole genome shotgun (WGS) entry which is preliminary data.</text>
</comment>
<feature type="region of interest" description="Disordered" evidence="3">
    <location>
        <begin position="325"/>
        <end position="460"/>
    </location>
</feature>
<dbReference type="CDD" id="cd16980">
    <property type="entry name" value="VHS_Lsb5"/>
    <property type="match status" value="1"/>
</dbReference>
<dbReference type="InterPro" id="IPR008942">
    <property type="entry name" value="ENTH_VHS"/>
</dbReference>
<accession>A0ABR1JRR2</accession>
<proteinExistence type="predicted"/>
<dbReference type="Gene3D" id="1.25.40.90">
    <property type="match status" value="1"/>
</dbReference>
<keyword evidence="1" id="KW-0813">Transport</keyword>
<dbReference type="InterPro" id="IPR045007">
    <property type="entry name" value="LSB5"/>
</dbReference>
<evidence type="ECO:0000259" key="5">
    <source>
        <dbReference type="PROSITE" id="PS50909"/>
    </source>
</evidence>
<sequence>MSAMSFVRQAFVTEKPHSSITDWVDILTANGIAEEAYDGIPELVDSINLQGSTGTAEASRALRKKLKHGGPHQQYRALVLLKALVENCGDKFKSSFADGQLTDALRHIASDRTADKRVQKKLKLVLISWHEQFQTDPSMRSVSELYLMCREPRQQNTDVFMDPEAAARRAEKEEMKKKAKMEKEEARRREEEERRKRKEMKNKPKRAPFNFQQEKPKVLASIVEASQASSNLVNAITLVNPEKESLQTNERVQQCLAMSKQARKQIVRYIQLVDSEEVIGVLIETNDRVIAALEMYDQLSNPSLSSDKAADVAASGLAATHISPEGEVTKLQEKQKAAVERARNGSVRDSSTGGVYTDLQDLNFGPLGASSSNLPPPIRPTTLSDDDEQPEARGSLSDFSDYESSDENTHNAAGTSYGRKNYVTVSDDSDDAAVGIHNSSARPGQASHAQEDPFADPFAD</sequence>
<dbReference type="InterPro" id="IPR002014">
    <property type="entry name" value="VHS_dom"/>
</dbReference>
<dbReference type="SUPFAM" id="SSF89009">
    <property type="entry name" value="GAT-like domain"/>
    <property type="match status" value="1"/>
</dbReference>
<dbReference type="PROSITE" id="PS50179">
    <property type="entry name" value="VHS"/>
    <property type="match status" value="1"/>
</dbReference>
<evidence type="ECO:0000313" key="8">
    <source>
        <dbReference type="Proteomes" id="UP001498398"/>
    </source>
</evidence>
<dbReference type="EMBL" id="JBANRG010000006">
    <property type="protein sequence ID" value="KAK7465846.1"/>
    <property type="molecule type" value="Genomic_DNA"/>
</dbReference>
<dbReference type="EMBL" id="JBANRG010000009">
    <property type="protein sequence ID" value="KAK7463882.1"/>
    <property type="molecule type" value="Genomic_DNA"/>
</dbReference>
<evidence type="ECO:0000256" key="3">
    <source>
        <dbReference type="SAM" id="MobiDB-lite"/>
    </source>
</evidence>
<dbReference type="CDD" id="cd14232">
    <property type="entry name" value="GAT_LSB5"/>
    <property type="match status" value="1"/>
</dbReference>
<dbReference type="SMART" id="SM00288">
    <property type="entry name" value="VHS"/>
    <property type="match status" value="1"/>
</dbReference>
<evidence type="ECO:0008006" key="9">
    <source>
        <dbReference type="Google" id="ProtNLM"/>
    </source>
</evidence>
<evidence type="ECO:0000256" key="2">
    <source>
        <dbReference type="ARBA" id="ARBA00022927"/>
    </source>
</evidence>
<dbReference type="Pfam" id="PF00790">
    <property type="entry name" value="VHS"/>
    <property type="match status" value="1"/>
</dbReference>
<gene>
    <name evidence="7" type="ORF">VKT23_005817</name>
    <name evidence="6" type="ORF">VKT23_007218</name>
</gene>
<feature type="domain" description="GAT" evidence="5">
    <location>
        <begin position="174"/>
        <end position="301"/>
    </location>
</feature>
<keyword evidence="8" id="KW-1185">Reference proteome</keyword>
<dbReference type="PANTHER" id="PTHR47789:SF1">
    <property type="entry name" value="LAS SEVENTEEN-BINDING PROTEIN 5"/>
    <property type="match status" value="1"/>
</dbReference>
<protein>
    <recommendedName>
        <fullName evidence="9">VHS domain-containing protein</fullName>
    </recommendedName>
</protein>
<dbReference type="PROSITE" id="PS50909">
    <property type="entry name" value="GAT"/>
    <property type="match status" value="1"/>
</dbReference>
<reference evidence="7 8" key="1">
    <citation type="submission" date="2024-01" db="EMBL/GenBank/DDBJ databases">
        <title>A draft genome for the cacao thread blight pathogen Marasmiellus scandens.</title>
        <authorList>
            <person name="Baruah I.K."/>
            <person name="Leung J."/>
            <person name="Bukari Y."/>
            <person name="Amoako-Attah I."/>
            <person name="Meinhardt L.W."/>
            <person name="Bailey B.A."/>
            <person name="Cohen S.P."/>
        </authorList>
    </citation>
    <scope>NUCLEOTIDE SEQUENCE [LARGE SCALE GENOMIC DNA]</scope>
    <source>
        <strain evidence="7 8">GH-19</strain>
    </source>
</reference>
<dbReference type="SUPFAM" id="SSF48464">
    <property type="entry name" value="ENTH/VHS domain"/>
    <property type="match status" value="1"/>
</dbReference>
<keyword evidence="2" id="KW-0653">Protein transport</keyword>
<dbReference type="Proteomes" id="UP001498398">
    <property type="component" value="Unassembled WGS sequence"/>
</dbReference>
<dbReference type="InterPro" id="IPR038425">
    <property type="entry name" value="GAT_sf"/>
</dbReference>
<feature type="region of interest" description="Disordered" evidence="3">
    <location>
        <begin position="173"/>
        <end position="205"/>
    </location>
</feature>
<evidence type="ECO:0000313" key="7">
    <source>
        <dbReference type="EMBL" id="KAK7465846.1"/>
    </source>
</evidence>
<dbReference type="Gene3D" id="1.20.58.160">
    <property type="match status" value="1"/>
</dbReference>
<dbReference type="PANTHER" id="PTHR47789">
    <property type="entry name" value="LAS SEVENTEEN-BINDING PROTEIN 5"/>
    <property type="match status" value="1"/>
</dbReference>
<feature type="compositionally biased region" description="Basic and acidic residues" evidence="3">
    <location>
        <begin position="327"/>
        <end position="343"/>
    </location>
</feature>
<evidence type="ECO:0000256" key="1">
    <source>
        <dbReference type="ARBA" id="ARBA00022448"/>
    </source>
</evidence>
<organism evidence="7 8">
    <name type="scientific">Marasmiellus scandens</name>
    <dbReference type="NCBI Taxonomy" id="2682957"/>
    <lineage>
        <taxon>Eukaryota</taxon>
        <taxon>Fungi</taxon>
        <taxon>Dikarya</taxon>
        <taxon>Basidiomycota</taxon>
        <taxon>Agaricomycotina</taxon>
        <taxon>Agaricomycetes</taxon>
        <taxon>Agaricomycetidae</taxon>
        <taxon>Agaricales</taxon>
        <taxon>Marasmiineae</taxon>
        <taxon>Omphalotaceae</taxon>
        <taxon>Marasmiellus</taxon>
    </lineage>
</organism>
<evidence type="ECO:0000259" key="4">
    <source>
        <dbReference type="PROSITE" id="PS50179"/>
    </source>
</evidence>